<dbReference type="AlphaFoldDB" id="A0A0K6G0P5"/>
<protein>
    <submittedName>
        <fullName evidence="2">Uncharacterized protein</fullName>
    </submittedName>
</protein>
<keyword evidence="3" id="KW-1185">Reference proteome</keyword>
<feature type="compositionally biased region" description="Basic and acidic residues" evidence="1">
    <location>
        <begin position="419"/>
        <end position="429"/>
    </location>
</feature>
<dbReference type="PANTHER" id="PTHR35711">
    <property type="entry name" value="EXPRESSED PROTEIN"/>
    <property type="match status" value="1"/>
</dbReference>
<proteinExistence type="predicted"/>
<organism evidence="2 3">
    <name type="scientific">Rhizoctonia solani</name>
    <dbReference type="NCBI Taxonomy" id="456999"/>
    <lineage>
        <taxon>Eukaryota</taxon>
        <taxon>Fungi</taxon>
        <taxon>Dikarya</taxon>
        <taxon>Basidiomycota</taxon>
        <taxon>Agaricomycotina</taxon>
        <taxon>Agaricomycetes</taxon>
        <taxon>Cantharellales</taxon>
        <taxon>Ceratobasidiaceae</taxon>
        <taxon>Rhizoctonia</taxon>
    </lineage>
</organism>
<dbReference type="PANTHER" id="PTHR35711:SF1">
    <property type="entry name" value="ECTODERMAL, ISOFORM F"/>
    <property type="match status" value="1"/>
</dbReference>
<accession>A0A0K6G0P5</accession>
<feature type="region of interest" description="Disordered" evidence="1">
    <location>
        <begin position="963"/>
        <end position="1002"/>
    </location>
</feature>
<feature type="compositionally biased region" description="Basic and acidic residues" evidence="1">
    <location>
        <begin position="209"/>
        <end position="218"/>
    </location>
</feature>
<name>A0A0K6G0P5_9AGAM</name>
<feature type="compositionally biased region" description="Acidic residues" evidence="1">
    <location>
        <begin position="150"/>
        <end position="175"/>
    </location>
</feature>
<evidence type="ECO:0000256" key="1">
    <source>
        <dbReference type="SAM" id="MobiDB-lite"/>
    </source>
</evidence>
<feature type="compositionally biased region" description="Acidic residues" evidence="1">
    <location>
        <begin position="195"/>
        <end position="208"/>
    </location>
</feature>
<dbReference type="Proteomes" id="UP000044841">
    <property type="component" value="Unassembled WGS sequence"/>
</dbReference>
<evidence type="ECO:0000313" key="2">
    <source>
        <dbReference type="EMBL" id="CUA72106.1"/>
    </source>
</evidence>
<gene>
    <name evidence="2" type="ORF">RSOLAG22IIIB_10086</name>
</gene>
<feature type="region of interest" description="Disordered" evidence="1">
    <location>
        <begin position="191"/>
        <end position="218"/>
    </location>
</feature>
<feature type="region of interest" description="Disordered" evidence="1">
    <location>
        <begin position="143"/>
        <end position="175"/>
    </location>
</feature>
<evidence type="ECO:0000313" key="3">
    <source>
        <dbReference type="Proteomes" id="UP000044841"/>
    </source>
</evidence>
<feature type="compositionally biased region" description="Acidic residues" evidence="1">
    <location>
        <begin position="433"/>
        <end position="474"/>
    </location>
</feature>
<sequence>MVKVLLPALSDSDPRVVRAARSLVDFMYLAHAGSLTDEDIGDMEDALLTFHQHKDVFQELGAVTTDKGLHGIPKLHMIWHYTHLIRELGTPDGYKTETSERLHIDFAKMGYRASNRINATKQMALYIQRLEAIAMHSAYLDEKHRGPAEPDPDEDDPDDEWNPDECLYGDEDDDEGDDVCFDEDGYEEHIHVEEQPVEPEEPVNEQQEDEPRQMDVDKSECVEWDVETDAEGKETFYPSPEIVVAKTLTMKRVSANYIIRRHGAADFVPALRSHFARAYPRYEHLEFADEDVYRFDVWSRARLFHPVPPFKPSEESSIQVVRAQPAKFDKYRRLSRPARFDTVFVLSRDNEVGLHRYRPARVRVIFRLPDPGHLAFVELFNYCSAAPVEPTGLYTTNHTKRGELVRHWGQDGMWRRVPDEDEVRDRDGINVEAENEGEGEGEDEDEDEGDVDADNREDEEDEAGWGEDEDEDEDKTTRKRIRPISLHARPLELKSSACHVDEAPEGALNLHEADQPIEGVVVVAAVLADRVTVETNISYENSDLELSPPLIPKEVEYEPTLSGLEDALSIASGTTASLGYDVVRRYPLTPSLPTTESLLTVECMGSVAIGNDTLEFVSGGSEVGPATPSRIAPSEAESSISCETTITLPLLHKSAPKTPSLQTMYASSIPLSTPEGNWPSIESFPPKAETIYSDGDSNKGAVPPSHIISYDVNQLLQYLHEDSTRFAKEKLGTWQTICVALRSYLIYVHSCASAVLPHPTYCFRLRSLSRNYPCQVQPQVIRISAQPEPTQVIRVSLSKAEREVHEEANCFCHPITSQVGGITISDESSLSGSAFSESSITGSPTASSFRDCRRLGSNNVPFGPFATHPHLAPRARFSIHHLGCNSRAHATIIRTHKLLQKDSSSPLSRSPSIRSTWSIPKVISARSTPVLSKSPSIITATESSPEITETVEHCTTLRFSVTAELPATSEPSETAEYPADSECSATSELSATEERSKTPVPIAGPVPILAPVLVKHAQ</sequence>
<reference evidence="2 3" key="1">
    <citation type="submission" date="2015-07" db="EMBL/GenBank/DDBJ databases">
        <authorList>
            <person name="Noorani M."/>
        </authorList>
    </citation>
    <scope>NUCLEOTIDE SEQUENCE [LARGE SCALE GENOMIC DNA]</scope>
    <source>
        <strain evidence="2">BBA 69670</strain>
    </source>
</reference>
<feature type="region of interest" description="Disordered" evidence="1">
    <location>
        <begin position="419"/>
        <end position="481"/>
    </location>
</feature>
<dbReference type="EMBL" id="CYGV01001286">
    <property type="protein sequence ID" value="CUA72106.1"/>
    <property type="molecule type" value="Genomic_DNA"/>
</dbReference>